<dbReference type="InterPro" id="IPR011527">
    <property type="entry name" value="ABC1_TM_dom"/>
</dbReference>
<comment type="subcellular location">
    <subcellularLocation>
        <location evidence="1">Cell membrane</location>
        <topology evidence="1">Multi-pass membrane protein</topology>
    </subcellularLocation>
</comment>
<accession>A0ABV8MN54</accession>
<reference evidence="12" key="1">
    <citation type="journal article" date="2019" name="Int. J. Syst. Evol. Microbiol.">
        <title>The Global Catalogue of Microorganisms (GCM) 10K type strain sequencing project: providing services to taxonomists for standard genome sequencing and annotation.</title>
        <authorList>
            <consortium name="The Broad Institute Genomics Platform"/>
            <consortium name="The Broad Institute Genome Sequencing Center for Infectious Disease"/>
            <person name="Wu L."/>
            <person name="Ma J."/>
        </authorList>
    </citation>
    <scope>NUCLEOTIDE SEQUENCE [LARGE SCALE GENOMIC DNA]</scope>
    <source>
        <strain evidence="12">LMG 29894</strain>
    </source>
</reference>
<evidence type="ECO:0000313" key="12">
    <source>
        <dbReference type="Proteomes" id="UP001595791"/>
    </source>
</evidence>
<feature type="domain" description="ABC transporter" evidence="9">
    <location>
        <begin position="333"/>
        <end position="547"/>
    </location>
</feature>
<keyword evidence="4" id="KW-0547">Nucleotide-binding</keyword>
<dbReference type="NCBIfam" id="TIGR01194">
    <property type="entry name" value="cyc_pep_trnsptr"/>
    <property type="match status" value="1"/>
</dbReference>
<dbReference type="RefSeq" id="WP_378162528.1">
    <property type="nucleotide sequence ID" value="NZ_JBHSBU010000001.1"/>
</dbReference>
<dbReference type="SUPFAM" id="SSF52540">
    <property type="entry name" value="P-loop containing nucleoside triphosphate hydrolases"/>
    <property type="match status" value="1"/>
</dbReference>
<evidence type="ECO:0000256" key="7">
    <source>
        <dbReference type="ARBA" id="ARBA00023136"/>
    </source>
</evidence>
<keyword evidence="6 8" id="KW-1133">Transmembrane helix</keyword>
<feature type="transmembrane region" description="Helical" evidence="8">
    <location>
        <begin position="266"/>
        <end position="287"/>
    </location>
</feature>
<dbReference type="SMART" id="SM00382">
    <property type="entry name" value="AAA"/>
    <property type="match status" value="1"/>
</dbReference>
<keyword evidence="3 8" id="KW-0812">Transmembrane</keyword>
<evidence type="ECO:0000313" key="11">
    <source>
        <dbReference type="EMBL" id="MFC4159117.1"/>
    </source>
</evidence>
<evidence type="ECO:0000259" key="9">
    <source>
        <dbReference type="PROSITE" id="PS50893"/>
    </source>
</evidence>
<evidence type="ECO:0000256" key="5">
    <source>
        <dbReference type="ARBA" id="ARBA00022840"/>
    </source>
</evidence>
<dbReference type="PROSITE" id="PS50893">
    <property type="entry name" value="ABC_TRANSPORTER_2"/>
    <property type="match status" value="1"/>
</dbReference>
<feature type="domain" description="ABC transmembrane type-1" evidence="10">
    <location>
        <begin position="18"/>
        <end position="292"/>
    </location>
</feature>
<dbReference type="Gene3D" id="1.20.1560.10">
    <property type="entry name" value="ABC transporter type 1, transmembrane domain"/>
    <property type="match status" value="1"/>
</dbReference>
<keyword evidence="2" id="KW-1003">Cell membrane</keyword>
<dbReference type="InterPro" id="IPR003439">
    <property type="entry name" value="ABC_transporter-like_ATP-bd"/>
</dbReference>
<keyword evidence="12" id="KW-1185">Reference proteome</keyword>
<proteinExistence type="predicted"/>
<evidence type="ECO:0000256" key="2">
    <source>
        <dbReference type="ARBA" id="ARBA00022475"/>
    </source>
</evidence>
<dbReference type="SUPFAM" id="SSF90123">
    <property type="entry name" value="ABC transporter transmembrane region"/>
    <property type="match status" value="1"/>
</dbReference>
<evidence type="ECO:0000256" key="4">
    <source>
        <dbReference type="ARBA" id="ARBA00022741"/>
    </source>
</evidence>
<dbReference type="Proteomes" id="UP001595791">
    <property type="component" value="Unassembled WGS sequence"/>
</dbReference>
<protein>
    <submittedName>
        <fullName evidence="11">Cyclic peptide export ABC transporter</fullName>
    </submittedName>
</protein>
<name>A0ABV8MN54_9NEIS</name>
<feature type="transmembrane region" description="Helical" evidence="8">
    <location>
        <begin position="50"/>
        <end position="66"/>
    </location>
</feature>
<feature type="transmembrane region" description="Helical" evidence="8">
    <location>
        <begin position="233"/>
        <end position="254"/>
    </location>
</feature>
<dbReference type="PANTHER" id="PTHR24221:SF653">
    <property type="entry name" value="TRANSPORT ATP-BINDING PROTEIN CYDC"/>
    <property type="match status" value="1"/>
</dbReference>
<evidence type="ECO:0000256" key="8">
    <source>
        <dbReference type="SAM" id="Phobius"/>
    </source>
</evidence>
<keyword evidence="5" id="KW-0067">ATP-binding</keyword>
<evidence type="ECO:0000256" key="3">
    <source>
        <dbReference type="ARBA" id="ARBA00022692"/>
    </source>
</evidence>
<gene>
    <name evidence="11" type="ORF">ACFOW7_07075</name>
</gene>
<dbReference type="InterPro" id="IPR003593">
    <property type="entry name" value="AAA+_ATPase"/>
</dbReference>
<dbReference type="PANTHER" id="PTHR24221">
    <property type="entry name" value="ATP-BINDING CASSETTE SUB-FAMILY B"/>
    <property type="match status" value="1"/>
</dbReference>
<dbReference type="Gene3D" id="3.40.50.300">
    <property type="entry name" value="P-loop containing nucleotide triphosphate hydrolases"/>
    <property type="match status" value="1"/>
</dbReference>
<dbReference type="InterPro" id="IPR039421">
    <property type="entry name" value="Type_1_exporter"/>
</dbReference>
<dbReference type="InterPro" id="IPR036640">
    <property type="entry name" value="ABC1_TM_sf"/>
</dbReference>
<organism evidence="11 12">
    <name type="scientific">Chitinimonas lacunae</name>
    <dbReference type="NCBI Taxonomy" id="1963018"/>
    <lineage>
        <taxon>Bacteria</taxon>
        <taxon>Pseudomonadati</taxon>
        <taxon>Pseudomonadota</taxon>
        <taxon>Betaproteobacteria</taxon>
        <taxon>Neisseriales</taxon>
        <taxon>Chitinibacteraceae</taxon>
        <taxon>Chitinimonas</taxon>
    </lineage>
</organism>
<evidence type="ECO:0000259" key="10">
    <source>
        <dbReference type="PROSITE" id="PS50929"/>
    </source>
</evidence>
<sequence length="547" mass="60835">MKLVELLVKESKTSLRRLALMAVIAGGANAAVLAIVNHAAVALERGESQFYSIVLFGLAISAYVYAQRYVLIVTTDEVENIVHRHRRRLIDRLHRSELSGVEHIGRGLIFNAITADTQVISQTASGLVLGAQAGILIVWAAIYLAAISPASLLLTVMVLAVSAQIYRRKIRTVKAALQRAGMEQGQLHDLVSGVLEGFKEIKLSTRRAYAVIRDASEASARTAAFRKQAQRALATHFIFAQLSFFVLLGAVVFLMPALSPSYSETIMKTLTAVMFLIGPISGVMTAVPQMAMANAAAENIERLSLLLDANLKEPEARTDEVGAPLTEQTFSRLDLHRVFFRHEQGENRFSVGPIDLTVRAGEVIFITGGNGSGKTTFLRLLTGLYPPASGEIVLDGIRIDRERVQDYRNLFCGVFADFHLFPKLYGLPTPDPDEALRWTEHMEIADKVRILPDRFSTVELSTGQRKRLAYIAAVLEEKPIVILDEWAADQDPHFRAKFYNELIPELKVLGKTVIAITHDDRYFHQADRRLHMDEGRLTELYKEPVHE</sequence>
<dbReference type="InterPro" id="IPR027417">
    <property type="entry name" value="P-loop_NTPase"/>
</dbReference>
<comment type="caution">
    <text evidence="11">The sequence shown here is derived from an EMBL/GenBank/DDBJ whole genome shotgun (WGS) entry which is preliminary data.</text>
</comment>
<evidence type="ECO:0000256" key="1">
    <source>
        <dbReference type="ARBA" id="ARBA00004651"/>
    </source>
</evidence>
<dbReference type="Pfam" id="PF00005">
    <property type="entry name" value="ABC_tran"/>
    <property type="match status" value="1"/>
</dbReference>
<dbReference type="EMBL" id="JBHSBU010000001">
    <property type="protein sequence ID" value="MFC4159117.1"/>
    <property type="molecule type" value="Genomic_DNA"/>
</dbReference>
<dbReference type="InterPro" id="IPR005898">
    <property type="entry name" value="Cyc_pep_transpt_SyrD/YojI"/>
</dbReference>
<feature type="transmembrane region" description="Helical" evidence="8">
    <location>
        <begin position="20"/>
        <end position="43"/>
    </location>
</feature>
<evidence type="ECO:0000256" key="6">
    <source>
        <dbReference type="ARBA" id="ARBA00022989"/>
    </source>
</evidence>
<keyword evidence="7 8" id="KW-0472">Membrane</keyword>
<dbReference type="PROSITE" id="PS50929">
    <property type="entry name" value="ABC_TM1F"/>
    <property type="match status" value="1"/>
</dbReference>
<feature type="transmembrane region" description="Helical" evidence="8">
    <location>
        <begin position="136"/>
        <end position="161"/>
    </location>
</feature>